<dbReference type="Proteomes" id="UP000199417">
    <property type="component" value="Unassembled WGS sequence"/>
</dbReference>
<dbReference type="InterPro" id="IPR026893">
    <property type="entry name" value="Tyr/Ser_Pase_IphP-type"/>
</dbReference>
<keyword evidence="2" id="KW-1185">Reference proteome</keyword>
<dbReference type="STRING" id="168276.SAMN05444580_101428"/>
<name>A0A1G6N627_9NOCA</name>
<dbReference type="Pfam" id="PF13350">
    <property type="entry name" value="Y_phosphatase3"/>
    <property type="match status" value="1"/>
</dbReference>
<accession>A0A1G6N627</accession>
<evidence type="ECO:0000313" key="1">
    <source>
        <dbReference type="EMBL" id="SDC62847.1"/>
    </source>
</evidence>
<dbReference type="InterPro" id="IPR029021">
    <property type="entry name" value="Prot-tyrosine_phosphatase-like"/>
</dbReference>
<organism evidence="1 2">
    <name type="scientific">Rhodococcus tukisamuensis</name>
    <dbReference type="NCBI Taxonomy" id="168276"/>
    <lineage>
        <taxon>Bacteria</taxon>
        <taxon>Bacillati</taxon>
        <taxon>Actinomycetota</taxon>
        <taxon>Actinomycetes</taxon>
        <taxon>Mycobacteriales</taxon>
        <taxon>Nocardiaceae</taxon>
        <taxon>Rhodococcus</taxon>
    </lineage>
</organism>
<dbReference type="EMBL" id="FNAB01000001">
    <property type="protein sequence ID" value="SDC62847.1"/>
    <property type="molecule type" value="Genomic_DNA"/>
</dbReference>
<dbReference type="Gene3D" id="3.90.190.10">
    <property type="entry name" value="Protein tyrosine phosphatase superfamily"/>
    <property type="match status" value="1"/>
</dbReference>
<reference evidence="1 2" key="1">
    <citation type="submission" date="2016-10" db="EMBL/GenBank/DDBJ databases">
        <authorList>
            <person name="de Groot N.N."/>
        </authorList>
    </citation>
    <scope>NUCLEOTIDE SEQUENCE [LARGE SCALE GENOMIC DNA]</scope>
    <source>
        <strain evidence="1 2">JCM 11308</strain>
    </source>
</reference>
<evidence type="ECO:0000313" key="2">
    <source>
        <dbReference type="Proteomes" id="UP000199417"/>
    </source>
</evidence>
<dbReference type="SUPFAM" id="SSF52799">
    <property type="entry name" value="(Phosphotyrosine protein) phosphatases II"/>
    <property type="match status" value="1"/>
</dbReference>
<dbReference type="AlphaFoldDB" id="A0A1G6N627"/>
<dbReference type="GO" id="GO:0004721">
    <property type="term" value="F:phosphoprotein phosphatase activity"/>
    <property type="evidence" value="ECO:0007669"/>
    <property type="project" value="InterPro"/>
</dbReference>
<sequence length="97" mass="10408">MLLQSIAGVPVQTVMDDYLLSNTYLEATNQRTLAQITGALGPQAAANLTPVLGVDQSFLQAGLDQITETYGTFDKYLTEGLGLSEETIDALKDKLVD</sequence>
<protein>
    <submittedName>
        <fullName evidence="1">Protein-tyrosine phosphatase</fullName>
    </submittedName>
</protein>
<gene>
    <name evidence="1" type="ORF">SAMN05444580_101428</name>
</gene>
<proteinExistence type="predicted"/>